<dbReference type="RefSeq" id="WP_016173874.1">
    <property type="nucleotide sequence ID" value="NZ_KE136389.1"/>
</dbReference>
<feature type="coiled-coil region" evidence="1">
    <location>
        <begin position="868"/>
        <end position="928"/>
    </location>
</feature>
<name>S0NPY9_9ENTE</name>
<keyword evidence="3" id="KW-1185">Reference proteome</keyword>
<dbReference type="OrthoDB" id="9776649at2"/>
<evidence type="ECO:0000256" key="1">
    <source>
        <dbReference type="SAM" id="Coils"/>
    </source>
</evidence>
<organism evidence="2 3">
    <name type="scientific">Enterococcus saccharolyticus subsp. saccharolyticus ATCC 43076</name>
    <dbReference type="NCBI Taxonomy" id="1139996"/>
    <lineage>
        <taxon>Bacteria</taxon>
        <taxon>Bacillati</taxon>
        <taxon>Bacillota</taxon>
        <taxon>Bacilli</taxon>
        <taxon>Lactobacillales</taxon>
        <taxon>Enterococcaceae</taxon>
        <taxon>Enterococcus</taxon>
    </lineage>
</organism>
<dbReference type="NCBIfam" id="TIGR02680">
    <property type="entry name" value="TIGR02680 family protein"/>
    <property type="match status" value="1"/>
</dbReference>
<dbReference type="Gene3D" id="3.40.50.300">
    <property type="entry name" value="P-loop containing nucleotide triphosphate hydrolases"/>
    <property type="match status" value="1"/>
</dbReference>
<dbReference type="HOGENOM" id="CLU_005532_0_0_9"/>
<evidence type="ECO:0000313" key="3">
    <source>
        <dbReference type="Proteomes" id="UP000014136"/>
    </source>
</evidence>
<feature type="coiled-coil region" evidence="1">
    <location>
        <begin position="361"/>
        <end position="395"/>
    </location>
</feature>
<dbReference type="InterPro" id="IPR027417">
    <property type="entry name" value="P-loop_NTPase"/>
</dbReference>
<dbReference type="Pfam" id="PF13558">
    <property type="entry name" value="SbcC_Walker_B"/>
    <property type="match status" value="1"/>
</dbReference>
<reference evidence="2 3" key="1">
    <citation type="submission" date="2013-03" db="EMBL/GenBank/DDBJ databases">
        <title>The Genome Sequence of Enterococcus saccharolyticus ATCC_43076 (Illumina only assembly).</title>
        <authorList>
            <consortium name="The Broad Institute Genomics Platform"/>
            <consortium name="The Broad Institute Genome Sequencing Center for Infectious Disease"/>
            <person name="Earl A."/>
            <person name="Russ C."/>
            <person name="Gilmore M."/>
            <person name="Surin D."/>
            <person name="Walker B."/>
            <person name="Young S."/>
            <person name="Zeng Q."/>
            <person name="Gargeya S."/>
            <person name="Fitzgerald M."/>
            <person name="Haas B."/>
            <person name="Abouelleil A."/>
            <person name="Allen A.W."/>
            <person name="Alvarado L."/>
            <person name="Arachchi H.M."/>
            <person name="Berlin A.M."/>
            <person name="Chapman S.B."/>
            <person name="Gainer-Dewar J."/>
            <person name="Goldberg J."/>
            <person name="Griggs A."/>
            <person name="Gujja S."/>
            <person name="Hansen M."/>
            <person name="Howarth C."/>
            <person name="Imamovic A."/>
            <person name="Ireland A."/>
            <person name="Larimer J."/>
            <person name="McCowan C."/>
            <person name="Murphy C."/>
            <person name="Pearson M."/>
            <person name="Poon T.W."/>
            <person name="Priest M."/>
            <person name="Roberts A."/>
            <person name="Saif S."/>
            <person name="Shea T."/>
            <person name="Sisk P."/>
            <person name="Sykes S."/>
            <person name="Wortman J."/>
            <person name="Nusbaum C."/>
            <person name="Birren B."/>
        </authorList>
    </citation>
    <scope>NUCLEOTIDE SEQUENCE [LARGE SCALE GENOMIC DNA]</scope>
    <source>
        <strain evidence="2 3">ATCC 43076</strain>
    </source>
</reference>
<protein>
    <submittedName>
        <fullName evidence="2">TIGR02680 family protein</fullName>
    </submittedName>
</protein>
<dbReference type="EMBL" id="AHYT01000001">
    <property type="protein sequence ID" value="EOT30359.1"/>
    <property type="molecule type" value="Genomic_DNA"/>
</dbReference>
<dbReference type="SUPFAM" id="SSF52540">
    <property type="entry name" value="P-loop containing nucleoside triphosphate hydrolases"/>
    <property type="match status" value="1"/>
</dbReference>
<gene>
    <name evidence="2" type="ORF">OMQ_00062</name>
</gene>
<keyword evidence="1" id="KW-0175">Coiled coil</keyword>
<feature type="coiled-coil region" evidence="1">
    <location>
        <begin position="552"/>
        <end position="579"/>
    </location>
</feature>
<proteinExistence type="predicted"/>
<evidence type="ECO:0000313" key="2">
    <source>
        <dbReference type="EMBL" id="EOT30359.1"/>
    </source>
</evidence>
<accession>S0NPY9</accession>
<dbReference type="eggNOG" id="COG1196">
    <property type="taxonomic scope" value="Bacteria"/>
</dbReference>
<feature type="coiled-coil region" evidence="1">
    <location>
        <begin position="451"/>
        <end position="492"/>
    </location>
</feature>
<comment type="caution">
    <text evidence="2">The sequence shown here is derived from an EMBL/GenBank/DDBJ whole genome shotgun (WGS) entry which is preliminary data.</text>
</comment>
<dbReference type="STRING" id="41997.RV16_GL002351"/>
<feature type="coiled-coil region" evidence="1">
    <location>
        <begin position="290"/>
        <end position="331"/>
    </location>
</feature>
<dbReference type="InterPro" id="IPR013496">
    <property type="entry name" value="CHP02680"/>
</dbReference>
<dbReference type="Proteomes" id="UP000014136">
    <property type="component" value="Unassembled WGS sequence"/>
</dbReference>
<sequence length="1359" mass="159892">MSKWLINRVGLLNFWYYQNQIFEFANGKMLLRGTNGSGKSLTMQSLFPVLFDGDTSAYRLDSFGSRDRKMDEYLLGEKNVSEEDERTGYLFLEVKKENREEYLTVGIGLHARRGGKLSKWFFVVENNQRIGIDLELYEEIRKDELVPFTRIKLKNRLEGKGRLFETQHAYKKFVNERIFGFSTMEQFDELIALLINLRSPKLSKDFRPTVIYGILRDSLPKLKEEEVLTLSKTIEQLEGHQERLGSVTTEIRDLDRFAKVYIRWQEEFIGQIAEKWLEIRNTKNRRTRDVQTLSEENKQVMLELNQEEVLKIENNNQLKALEQIIEELHQHDGINLVRRGEELKETLDSIAQDIHNQTQNKQLKQQQLTDYQQTVDAQQQQREKYVKEMEEYLEDNECEGYATLLHLELLDSDYTKKFQATLSEKEYVYWQSEITKRKKHFQELSQRIQKFEYLERQLRTEERALGEIQQKLDELQRDMRHWQQTRQDEIEHWKQALESWRQHAAFPLSEKQSATISYQMNLLLEEEIREEQVLALVTESYQQALTDNQTQLVALESHCQEVEQKKQRLQQEIREWEAQKMPVVPQSKDRQKNRDQLTGKNYVPFYQSVDFLPSVSQNTKDGLEGALFASGLLDSLISTEGLLLADDSQILPKPKFFTTTLSDFLTVNQEIDPILQPLVADILQSVVVDEVDSELPSIFQEGHYYLANIKGQMPIDYQASYIGATSQARYRQTMIANLQQELAVWSEESHQLAMRVEENKTIRQAIQQSYQQRPKGTEVYEAIDQKNKVLNEWQSEQGVFERKQQEVNRYIQQMRQETIVLHDLAAGDGLALKSTVYQEMVTYAENYSANIKDAYTQYQLLSSNYQHMDSLQKTVRLYQREVEELIQMIDELNAAYHRHERFVKENLKQQEIANVEALQQQLHTARQEKHSRDELRNRTEDNIILLSQKVAENQVKLTANQEELALITYQERLWQQLFEKEVYQMTNDSNYQNQLVTLAREKRRTVDVKRLKSRSDNVIKQFSFIREQLPDYQPSLNTVTCVDIPSENQQLGEFLYYNQYQKPAFLSEGQTQTVFDLLEQLKAQKLTLQDLLQKDDEKLFKRVILESVGNILRVRINQSMEWIEKMNRLLQEQKNSSGLSLSIHWKGLASTSEKDLGTKKLVSLLQKPVTLLSETDRLAISRHFQEKVQLAQDIAQQNEENRSTLFQAITQVLDYRDWFEFELTYKRANEGYQSQTLSDKKFNQFSGGEKAISMYLPLFAAVHSRYSDAKEFCPKMITLDEAFAGIDDRNIAELFKACEQLGFNYVMNSQALFGDYPTVSQLMIYELLRPQNINLVTAIRYYWDGNQKHLLLEELIMDE</sequence>
<dbReference type="PATRIC" id="fig|1139996.3.peg.53"/>